<dbReference type="SUPFAM" id="SSF52540">
    <property type="entry name" value="P-loop containing nucleoside triphosphate hydrolases"/>
    <property type="match status" value="1"/>
</dbReference>
<organism evidence="2">
    <name type="scientific">Naegleria gruberi</name>
    <name type="common">Amoeba</name>
    <dbReference type="NCBI Taxonomy" id="5762"/>
    <lineage>
        <taxon>Eukaryota</taxon>
        <taxon>Discoba</taxon>
        <taxon>Heterolobosea</taxon>
        <taxon>Tetramitia</taxon>
        <taxon>Eutetramitia</taxon>
        <taxon>Vahlkampfiidae</taxon>
        <taxon>Naegleria</taxon>
    </lineage>
</organism>
<gene>
    <name evidence="1" type="ORF">NAEGRDRAFT_72374</name>
</gene>
<dbReference type="EMBL" id="GG738897">
    <property type="protein sequence ID" value="EFC39689.1"/>
    <property type="molecule type" value="Genomic_DNA"/>
</dbReference>
<dbReference type="eggNOG" id="KOG0327">
    <property type="taxonomic scope" value="Eukaryota"/>
</dbReference>
<name>D2VTP4_NAEGR</name>
<protein>
    <submittedName>
        <fullName evidence="1">Predicted protein</fullName>
    </submittedName>
</protein>
<accession>D2VTP4</accession>
<dbReference type="GeneID" id="8858525"/>
<dbReference type="InParanoid" id="D2VTP4"/>
<dbReference type="KEGG" id="ngr:NAEGRDRAFT_72374"/>
<dbReference type="PANTHER" id="PTHR47958">
    <property type="entry name" value="ATP-DEPENDENT RNA HELICASE DBP3"/>
    <property type="match status" value="1"/>
</dbReference>
<evidence type="ECO:0000313" key="2">
    <source>
        <dbReference type="Proteomes" id="UP000006671"/>
    </source>
</evidence>
<sequence length="342" mass="40000">MGFDEPSTGHRQCIFPMINSQNTLVNFLFERVEGTDRMVSYSIAIVERFRNEEIKKNITIVIGKGYMWFHTVRHLLKTFGGDEIKVFCLEETKVKYQGNYDVLIGTPEKIKDLLESGIVNCKDISLLVVDQLDEWNEFNLNMHEILRNVNCQIFWCSNGKRNDFTNEIYLKSPIVIESKDVEKNNMVLNCSSRHFNIGVEKEIYKLEVLEALLETIPINTVIYCNSDNVANGISNYLQAHNLAVSCLSKDMSELEIEQKTNEFREGNVQLHLILANLKVSRLKFNPRVVINFNLPWQNDKYTYWTPCFSLITNEDRIKLKEIEKIYSIEIQDKELRKYSIWN</sequence>
<keyword evidence="2" id="KW-1185">Reference proteome</keyword>
<reference evidence="1 2" key="1">
    <citation type="journal article" date="2010" name="Cell">
        <title>The genome of Naegleria gruberi illuminates early eukaryotic versatility.</title>
        <authorList>
            <person name="Fritz-Laylin L.K."/>
            <person name="Prochnik S.E."/>
            <person name="Ginger M.L."/>
            <person name="Dacks J.B."/>
            <person name="Carpenter M.L."/>
            <person name="Field M.C."/>
            <person name="Kuo A."/>
            <person name="Paredez A."/>
            <person name="Chapman J."/>
            <person name="Pham J."/>
            <person name="Shu S."/>
            <person name="Neupane R."/>
            <person name="Cipriano M."/>
            <person name="Mancuso J."/>
            <person name="Tu H."/>
            <person name="Salamov A."/>
            <person name="Lindquist E."/>
            <person name="Shapiro H."/>
            <person name="Lucas S."/>
            <person name="Grigoriev I.V."/>
            <person name="Cande W.Z."/>
            <person name="Fulton C."/>
            <person name="Rokhsar D.S."/>
            <person name="Dawson S.C."/>
        </authorList>
    </citation>
    <scope>NUCLEOTIDE SEQUENCE [LARGE SCALE GENOMIC DNA]</scope>
    <source>
        <strain evidence="1 2">NEG-M</strain>
    </source>
</reference>
<dbReference type="InterPro" id="IPR027417">
    <property type="entry name" value="P-loop_NTPase"/>
</dbReference>
<dbReference type="AlphaFoldDB" id="D2VTP4"/>
<dbReference type="Gene3D" id="3.40.50.300">
    <property type="entry name" value="P-loop containing nucleotide triphosphate hydrolases"/>
    <property type="match status" value="2"/>
</dbReference>
<dbReference type="RefSeq" id="XP_002672433.1">
    <property type="nucleotide sequence ID" value="XM_002672387.1"/>
</dbReference>
<dbReference type="VEuPathDB" id="AmoebaDB:NAEGRDRAFT_72374"/>
<dbReference type="STRING" id="5762.D2VTP4"/>
<evidence type="ECO:0000313" key="1">
    <source>
        <dbReference type="EMBL" id="EFC39689.1"/>
    </source>
</evidence>
<dbReference type="Proteomes" id="UP000006671">
    <property type="component" value="Unassembled WGS sequence"/>
</dbReference>
<proteinExistence type="predicted"/>